<evidence type="ECO:0008006" key="3">
    <source>
        <dbReference type="Google" id="ProtNLM"/>
    </source>
</evidence>
<dbReference type="Proteomes" id="UP001500235">
    <property type="component" value="Unassembled WGS sequence"/>
</dbReference>
<name>A0ABP7SJJ3_9SPHN</name>
<keyword evidence="2" id="KW-1185">Reference proteome</keyword>
<gene>
    <name evidence="1" type="ORF">GCM10022280_08040</name>
</gene>
<comment type="caution">
    <text evidence="1">The sequence shown here is derived from an EMBL/GenBank/DDBJ whole genome shotgun (WGS) entry which is preliminary data.</text>
</comment>
<evidence type="ECO:0000313" key="2">
    <source>
        <dbReference type="Proteomes" id="UP001500235"/>
    </source>
</evidence>
<dbReference type="EMBL" id="BAABBQ010000001">
    <property type="protein sequence ID" value="GAA4012533.1"/>
    <property type="molecule type" value="Genomic_DNA"/>
</dbReference>
<organism evidence="1 2">
    <name type="scientific">Sphingomonas swuensis</name>
    <dbReference type="NCBI Taxonomy" id="977800"/>
    <lineage>
        <taxon>Bacteria</taxon>
        <taxon>Pseudomonadati</taxon>
        <taxon>Pseudomonadota</taxon>
        <taxon>Alphaproteobacteria</taxon>
        <taxon>Sphingomonadales</taxon>
        <taxon>Sphingomonadaceae</taxon>
        <taxon>Sphingomonas</taxon>
    </lineage>
</organism>
<evidence type="ECO:0000313" key="1">
    <source>
        <dbReference type="EMBL" id="GAA4012533.1"/>
    </source>
</evidence>
<reference evidence="2" key="1">
    <citation type="journal article" date="2019" name="Int. J. Syst. Evol. Microbiol.">
        <title>The Global Catalogue of Microorganisms (GCM) 10K type strain sequencing project: providing services to taxonomists for standard genome sequencing and annotation.</title>
        <authorList>
            <consortium name="The Broad Institute Genomics Platform"/>
            <consortium name="The Broad Institute Genome Sequencing Center for Infectious Disease"/>
            <person name="Wu L."/>
            <person name="Ma J."/>
        </authorList>
    </citation>
    <scope>NUCLEOTIDE SEQUENCE [LARGE SCALE GENOMIC DNA]</scope>
    <source>
        <strain evidence="2">JCM 17563</strain>
    </source>
</reference>
<proteinExistence type="predicted"/>
<dbReference type="RefSeq" id="WP_344706097.1">
    <property type="nucleotide sequence ID" value="NZ_BAABBQ010000001.1"/>
</dbReference>
<sequence>MSTQAIRLTALHYDVERAISRELSKSRPNALRLFRLRRTKGLLKDRFRRLIRRA</sequence>
<accession>A0ABP7SJJ3</accession>
<protein>
    <recommendedName>
        <fullName evidence="3">DUF465 domain-containing protein</fullName>
    </recommendedName>
</protein>